<evidence type="ECO:0000313" key="2">
    <source>
        <dbReference type="EMBL" id="QDS90916.1"/>
    </source>
</evidence>
<dbReference type="EMBL" id="CP036261">
    <property type="protein sequence ID" value="QDS90916.1"/>
    <property type="molecule type" value="Genomic_DNA"/>
</dbReference>
<keyword evidence="1" id="KW-0732">Signal</keyword>
<reference evidence="2 3" key="1">
    <citation type="submission" date="2019-02" db="EMBL/GenBank/DDBJ databases">
        <title>Deep-cultivation of Planctomycetes and their phenomic and genomic characterization uncovers novel biology.</title>
        <authorList>
            <person name="Wiegand S."/>
            <person name="Jogler M."/>
            <person name="Boedeker C."/>
            <person name="Pinto D."/>
            <person name="Vollmers J."/>
            <person name="Rivas-Marin E."/>
            <person name="Kohn T."/>
            <person name="Peeters S.H."/>
            <person name="Heuer A."/>
            <person name="Rast P."/>
            <person name="Oberbeckmann S."/>
            <person name="Bunk B."/>
            <person name="Jeske O."/>
            <person name="Meyerdierks A."/>
            <person name="Storesund J.E."/>
            <person name="Kallscheuer N."/>
            <person name="Luecker S."/>
            <person name="Lage O.M."/>
            <person name="Pohl T."/>
            <person name="Merkel B.J."/>
            <person name="Hornburger P."/>
            <person name="Mueller R.-W."/>
            <person name="Bruemmer F."/>
            <person name="Labrenz M."/>
            <person name="Spormann A.M."/>
            <person name="Op den Camp H."/>
            <person name="Overmann J."/>
            <person name="Amann R."/>
            <person name="Jetten M.S.M."/>
            <person name="Mascher T."/>
            <person name="Medema M.H."/>
            <person name="Devos D.P."/>
            <person name="Kaster A.-K."/>
            <person name="Ovreas L."/>
            <person name="Rohde M."/>
            <person name="Galperin M.Y."/>
            <person name="Jogler C."/>
        </authorList>
    </citation>
    <scope>NUCLEOTIDE SEQUENCE [LARGE SCALE GENOMIC DNA]</scope>
    <source>
        <strain evidence="2 3">EC9</strain>
    </source>
</reference>
<organism evidence="2 3">
    <name type="scientific">Rosistilla ulvae</name>
    <dbReference type="NCBI Taxonomy" id="1930277"/>
    <lineage>
        <taxon>Bacteria</taxon>
        <taxon>Pseudomonadati</taxon>
        <taxon>Planctomycetota</taxon>
        <taxon>Planctomycetia</taxon>
        <taxon>Pirellulales</taxon>
        <taxon>Pirellulaceae</taxon>
        <taxon>Rosistilla</taxon>
    </lineage>
</organism>
<dbReference type="KEGG" id="ruv:EC9_51340"/>
<evidence type="ECO:0008006" key="4">
    <source>
        <dbReference type="Google" id="ProtNLM"/>
    </source>
</evidence>
<evidence type="ECO:0000256" key="1">
    <source>
        <dbReference type="SAM" id="SignalP"/>
    </source>
</evidence>
<accession>A0A517M7R5</accession>
<feature type="signal peptide" evidence="1">
    <location>
        <begin position="1"/>
        <end position="33"/>
    </location>
</feature>
<dbReference type="Proteomes" id="UP000319557">
    <property type="component" value="Chromosome"/>
</dbReference>
<name>A0A517M7R5_9BACT</name>
<dbReference type="Pfam" id="PF07586">
    <property type="entry name" value="HXXSHH"/>
    <property type="match status" value="1"/>
</dbReference>
<dbReference type="PROSITE" id="PS51318">
    <property type="entry name" value="TAT"/>
    <property type="match status" value="1"/>
</dbReference>
<evidence type="ECO:0000313" key="3">
    <source>
        <dbReference type="Proteomes" id="UP000319557"/>
    </source>
</evidence>
<proteinExistence type="predicted"/>
<keyword evidence="3" id="KW-1185">Reference proteome</keyword>
<gene>
    <name evidence="2" type="ORF">EC9_51340</name>
</gene>
<feature type="chain" id="PRO_5022187061" description="DUF1552 domain-containing protein" evidence="1">
    <location>
        <begin position="34"/>
        <end position="425"/>
    </location>
</feature>
<dbReference type="InterPro" id="IPR006311">
    <property type="entry name" value="TAT_signal"/>
</dbReference>
<dbReference type="AlphaFoldDB" id="A0A517M7R5"/>
<sequence precursor="true">MRSVLRRRTMLRGGAVSMALPMLQSMSGSTAGAAPGESGKGDVRRMLAICAPLGIHTPYLFPSQSGTDYEVTPYLEPLQPLRDKFTVISGLHHPDVDGGHSAEKSFLTGAAHPGQPNFQNTISVDQFAAEQIGHQTRFASLALSAGRSSLSYTRSGVQIPAQSRPSQLFAKLFLAGTPAEQADQIRRIEDGQSIMDLVRDQTRGVARRVGRQDNQTLDQYLTSVRELEQRLVSAAQWATQPKPVVDRKPPTDITDRADFTGIMGLMFEMIFLAIQTDSTRLITLIGAGGNEVVSLKGVDDGWHNLSHHGRNPEKIEMLAIIEREEMRLFGELLSKLEAVREGEHSLLDQTAILMGSNLGNASSHNNTNLPIIAAGGHFRHGQHLRFESEKSPPLGNLMVSYLQHLGLAVDQFSSGVGTLTGLQPS</sequence>
<dbReference type="InterPro" id="IPR011447">
    <property type="entry name" value="DUF1552"/>
</dbReference>
<protein>
    <recommendedName>
        <fullName evidence="4">DUF1552 domain-containing protein</fullName>
    </recommendedName>
</protein>